<dbReference type="PROSITE" id="PS50835">
    <property type="entry name" value="IG_LIKE"/>
    <property type="match status" value="1"/>
</dbReference>
<name>A0A1M5PUX0_9ACTN</name>
<dbReference type="EMBL" id="FQVU01000004">
    <property type="protein sequence ID" value="SHH05628.1"/>
    <property type="molecule type" value="Genomic_DNA"/>
</dbReference>
<dbReference type="InterPro" id="IPR013783">
    <property type="entry name" value="Ig-like_fold"/>
</dbReference>
<keyword evidence="2" id="KW-1133">Transmembrane helix</keyword>
<evidence type="ECO:0000313" key="5">
    <source>
        <dbReference type="Proteomes" id="UP000186132"/>
    </source>
</evidence>
<keyword evidence="2" id="KW-0812">Transmembrane</keyword>
<protein>
    <submittedName>
        <fullName evidence="4">Htaa protein</fullName>
    </submittedName>
</protein>
<dbReference type="SUPFAM" id="SSF75011">
    <property type="entry name" value="3-carboxy-cis,cis-mucoante lactonizing enzyme"/>
    <property type="match status" value="1"/>
</dbReference>
<dbReference type="Gene3D" id="2.120.10.70">
    <property type="entry name" value="Fucose-specific lectin"/>
    <property type="match status" value="1"/>
</dbReference>
<evidence type="ECO:0000313" key="4">
    <source>
        <dbReference type="EMBL" id="SHH05628.1"/>
    </source>
</evidence>
<dbReference type="InterPro" id="IPR036179">
    <property type="entry name" value="Ig-like_dom_sf"/>
</dbReference>
<evidence type="ECO:0000256" key="2">
    <source>
        <dbReference type="SAM" id="Phobius"/>
    </source>
</evidence>
<evidence type="ECO:0000256" key="1">
    <source>
        <dbReference type="SAM" id="MobiDB-lite"/>
    </source>
</evidence>
<keyword evidence="2" id="KW-0472">Membrane</keyword>
<feature type="transmembrane region" description="Helical" evidence="2">
    <location>
        <begin position="829"/>
        <end position="848"/>
    </location>
</feature>
<dbReference type="Pfam" id="PF04213">
    <property type="entry name" value="HtaA"/>
    <property type="match status" value="1"/>
</dbReference>
<feature type="region of interest" description="Disordered" evidence="1">
    <location>
        <begin position="768"/>
        <end position="797"/>
    </location>
</feature>
<dbReference type="STRING" id="1206085.SAMN05443575_3204"/>
<evidence type="ECO:0000259" key="3">
    <source>
        <dbReference type="PROSITE" id="PS50835"/>
    </source>
</evidence>
<reference evidence="5" key="1">
    <citation type="submission" date="2016-11" db="EMBL/GenBank/DDBJ databases">
        <authorList>
            <person name="Varghese N."/>
            <person name="Submissions S."/>
        </authorList>
    </citation>
    <scope>NUCLEOTIDE SEQUENCE [LARGE SCALE GENOMIC DNA]</scope>
    <source>
        <strain evidence="5">DSM 45627</strain>
    </source>
</reference>
<dbReference type="Gene3D" id="2.60.40.10">
    <property type="entry name" value="Immunoglobulins"/>
    <property type="match status" value="2"/>
</dbReference>
<dbReference type="RefSeq" id="WP_073391405.1">
    <property type="nucleotide sequence ID" value="NZ_FQVU01000004.1"/>
</dbReference>
<proteinExistence type="predicted"/>
<gene>
    <name evidence="4" type="ORF">SAMN05443575_3204</name>
</gene>
<feature type="domain" description="Ig-like" evidence="3">
    <location>
        <begin position="577"/>
        <end position="668"/>
    </location>
</feature>
<dbReference type="OrthoDB" id="7210788at2"/>
<dbReference type="InterPro" id="IPR007331">
    <property type="entry name" value="Htaa"/>
</dbReference>
<accession>A0A1M5PUX0</accession>
<dbReference type="Proteomes" id="UP000186132">
    <property type="component" value="Unassembled WGS sequence"/>
</dbReference>
<dbReference type="SUPFAM" id="SSF48726">
    <property type="entry name" value="Immunoglobulin"/>
    <property type="match status" value="1"/>
</dbReference>
<organism evidence="4 5">
    <name type="scientific">Jatrophihabitans endophyticus</name>
    <dbReference type="NCBI Taxonomy" id="1206085"/>
    <lineage>
        <taxon>Bacteria</taxon>
        <taxon>Bacillati</taxon>
        <taxon>Actinomycetota</taxon>
        <taxon>Actinomycetes</taxon>
        <taxon>Jatrophihabitantales</taxon>
        <taxon>Jatrophihabitantaceae</taxon>
        <taxon>Jatrophihabitans</taxon>
    </lineage>
</organism>
<dbReference type="AlphaFoldDB" id="A0A1M5PUX0"/>
<keyword evidence="5" id="KW-1185">Reference proteome</keyword>
<dbReference type="InterPro" id="IPR007110">
    <property type="entry name" value="Ig-like_dom"/>
</dbReference>
<sequence>MSAPPVARLLVAGAITVVTALVPAVAPGVARAESTAITTGSLHWGFKQSFRSYVTDAGIATSKPATRAADGAVDFPLSKGTYDAASGTTSVTFTGGVHFRAHADGSGGYLLDITLSSPQLTLSATGSTLTMAVTSRQLLAGDQGGPVKDYGRIPVANLDPASGTVQPAAAATGTTAWSAIPATLTADAVPAFLAYPTGTALDPVAFRYTGPGGAPRSDEVFTGPAAPLLERAATWSDPKALSLDALYPDPARGLVYVVRGNSVSHAVQVLDATTMAELGGDGALGTSTAYLNAFDPDTGTVFALQDDGTLAAARWTGSAWATDTVATVTDTVTGLAWDRAHHRLLAIGTTDSAAAVVGWTHSGGQWDETTYALPAPPAASSIADGWYGRPRQVRNLAVDGDGTLVLARTSLDSGTAAPAVLRIAVSAPGAARAGAAATVSQLAGTAFAAPAGDPAPNVGYSQVVAGGDGSLYLLRNQNTSTVTRLTATGVDRQVTLPDTIVAGIAVDDDAVIYAGAPNNKQLIAIRDGVVLRRQAVTDLGSRLTFVVATGAGHSVYAETRTAFPLGVTRFTRAGLGPSVTGQPAAAHVAVTGAGDSAGVTFTATGDGDPQPTVRWQVRTAGAAGFTDVPGATDGTLSVDATATDDGSAYRAVFTNAAGAIASEPAALQVDSPASITESPSDSTVVAGRDAFFAVTTAGGPAPTVTWQADSGAGWVDVTTATPGYRLTGTALAVTGTSTAQTGLRVRATAVNALATAVSDPAILTVTAAPTPPGGSATATPSTGVTAPTTAPTTTGADAGADTVTAVAVDAAGPGSAAGATAATGVDVRGLLLAGAVLAVAGAAVTATARRRAAPRRR</sequence>
<dbReference type="GO" id="GO:0005975">
    <property type="term" value="P:carbohydrate metabolic process"/>
    <property type="evidence" value="ECO:0007669"/>
    <property type="project" value="UniProtKB-ARBA"/>
</dbReference>